<comment type="caution">
    <text evidence="6">The sequence shown here is derived from an EMBL/GenBank/DDBJ whole genome shotgun (WGS) entry which is preliminary data.</text>
</comment>
<evidence type="ECO:0000313" key="7">
    <source>
        <dbReference type="Proteomes" id="UP000294200"/>
    </source>
</evidence>
<dbReference type="InterPro" id="IPR005119">
    <property type="entry name" value="LysR_subst-bd"/>
</dbReference>
<dbReference type="Gene3D" id="1.10.10.10">
    <property type="entry name" value="Winged helix-like DNA-binding domain superfamily/Winged helix DNA-binding domain"/>
    <property type="match status" value="1"/>
</dbReference>
<sequence length="295" mass="32748">MIENSELSELAAFAAVATHRSFRKAAIERGTSASAVSHAIRNLETRVGVRLLHRTTRNVSLTDAGQMLFAKLSPALSDIRVAVDDLNSWRDTPFGTVRLNVPNTIAPFVFGDAIEKLLKANSGLRVEIVATDRRVDIVEEGFDAGIRLGERLSQDMIAVRIRSNLRFAVVGSPAYFEKHGVPSTPHNLNDHVCIRYAFPSGSILQWEFQANGEFIHVEVDGPLTVDSQELMVDAALRGIGLAYVWERRAESCLRDGRLVRCLEDWCPLEESIFLYFPSRKHQPAGLRAVIDALKA</sequence>
<evidence type="ECO:0000256" key="1">
    <source>
        <dbReference type="ARBA" id="ARBA00009437"/>
    </source>
</evidence>
<keyword evidence="7" id="KW-1185">Reference proteome</keyword>
<keyword evidence="2" id="KW-0805">Transcription regulation</keyword>
<dbReference type="EMBL" id="MWML01000071">
    <property type="protein sequence ID" value="TCG07295.1"/>
    <property type="molecule type" value="Genomic_DNA"/>
</dbReference>
<dbReference type="GO" id="GO:0006351">
    <property type="term" value="P:DNA-templated transcription"/>
    <property type="evidence" value="ECO:0007669"/>
    <property type="project" value="TreeGrafter"/>
</dbReference>
<name>A0A4R0XET9_9BURK</name>
<dbReference type="Pfam" id="PF00126">
    <property type="entry name" value="HTH_1"/>
    <property type="match status" value="1"/>
</dbReference>
<dbReference type="InterPro" id="IPR058163">
    <property type="entry name" value="LysR-type_TF_proteobact-type"/>
</dbReference>
<evidence type="ECO:0000256" key="4">
    <source>
        <dbReference type="ARBA" id="ARBA00023163"/>
    </source>
</evidence>
<dbReference type="InterPro" id="IPR036388">
    <property type="entry name" value="WH-like_DNA-bd_sf"/>
</dbReference>
<reference evidence="6 7" key="1">
    <citation type="submission" date="2017-02" db="EMBL/GenBank/DDBJ databases">
        <title>Paraburkholderia sophoroidis sp. nov. and Paraburkholderia steynii sp. nov. rhizobial symbionts of the fynbos legume Hypocalyptus sophoroides.</title>
        <authorList>
            <person name="Steenkamp E.T."/>
            <person name="Beukes C.W."/>
            <person name="Van Zyl E."/>
            <person name="Avontuur J."/>
            <person name="Chan W.Y."/>
            <person name="Hassen A."/>
            <person name="Palmer M."/>
            <person name="Mthombeni L."/>
            <person name="Phalane F."/>
            <person name="Sereme K."/>
            <person name="Venter S.N."/>
        </authorList>
    </citation>
    <scope>NUCLEOTIDE SEQUENCE [LARGE SCALE GENOMIC DNA]</scope>
    <source>
        <strain evidence="6 7">HC1.1ba</strain>
    </source>
</reference>
<dbReference type="SUPFAM" id="SSF46785">
    <property type="entry name" value="Winged helix' DNA-binding domain"/>
    <property type="match status" value="1"/>
</dbReference>
<dbReference type="AlphaFoldDB" id="A0A4R0XET9"/>
<dbReference type="GO" id="GO:0043565">
    <property type="term" value="F:sequence-specific DNA binding"/>
    <property type="evidence" value="ECO:0007669"/>
    <property type="project" value="TreeGrafter"/>
</dbReference>
<evidence type="ECO:0000259" key="5">
    <source>
        <dbReference type="PROSITE" id="PS50931"/>
    </source>
</evidence>
<dbReference type="Gene3D" id="3.40.190.290">
    <property type="match status" value="1"/>
</dbReference>
<feature type="domain" description="HTH lysR-type" evidence="5">
    <location>
        <begin position="1"/>
        <end position="62"/>
    </location>
</feature>
<dbReference type="CDD" id="cd08474">
    <property type="entry name" value="PBP2_CrgA_like_5"/>
    <property type="match status" value="1"/>
</dbReference>
<protein>
    <submittedName>
        <fullName evidence="6">LysR family transcriptional regulator</fullName>
    </submittedName>
</protein>
<dbReference type="PANTHER" id="PTHR30537:SF1">
    <property type="entry name" value="HTH-TYPE TRANSCRIPTIONAL REGULATOR PGRR"/>
    <property type="match status" value="1"/>
</dbReference>
<gene>
    <name evidence="6" type="ORF">BZM27_20315</name>
</gene>
<dbReference type="PROSITE" id="PS50931">
    <property type="entry name" value="HTH_LYSR"/>
    <property type="match status" value="1"/>
</dbReference>
<evidence type="ECO:0000256" key="3">
    <source>
        <dbReference type="ARBA" id="ARBA00023125"/>
    </source>
</evidence>
<evidence type="ECO:0000256" key="2">
    <source>
        <dbReference type="ARBA" id="ARBA00023015"/>
    </source>
</evidence>
<dbReference type="Proteomes" id="UP000294200">
    <property type="component" value="Unassembled WGS sequence"/>
</dbReference>
<dbReference type="InterPro" id="IPR000847">
    <property type="entry name" value="LysR_HTH_N"/>
</dbReference>
<comment type="similarity">
    <text evidence="1">Belongs to the LysR transcriptional regulatory family.</text>
</comment>
<dbReference type="InterPro" id="IPR036390">
    <property type="entry name" value="WH_DNA-bd_sf"/>
</dbReference>
<organism evidence="6 7">
    <name type="scientific">Paraburkholderia steynii</name>
    <dbReference type="NCBI Taxonomy" id="1245441"/>
    <lineage>
        <taxon>Bacteria</taxon>
        <taxon>Pseudomonadati</taxon>
        <taxon>Pseudomonadota</taxon>
        <taxon>Betaproteobacteria</taxon>
        <taxon>Burkholderiales</taxon>
        <taxon>Burkholderiaceae</taxon>
        <taxon>Paraburkholderia</taxon>
    </lineage>
</organism>
<keyword evidence="4" id="KW-0804">Transcription</keyword>
<keyword evidence="3" id="KW-0238">DNA-binding</keyword>
<accession>A0A4R0XET9</accession>
<dbReference type="GO" id="GO:0003700">
    <property type="term" value="F:DNA-binding transcription factor activity"/>
    <property type="evidence" value="ECO:0007669"/>
    <property type="project" value="InterPro"/>
</dbReference>
<dbReference type="Pfam" id="PF03466">
    <property type="entry name" value="LysR_substrate"/>
    <property type="match status" value="1"/>
</dbReference>
<dbReference type="FunFam" id="1.10.10.10:FF:000001">
    <property type="entry name" value="LysR family transcriptional regulator"/>
    <property type="match status" value="1"/>
</dbReference>
<dbReference type="SUPFAM" id="SSF53850">
    <property type="entry name" value="Periplasmic binding protein-like II"/>
    <property type="match status" value="1"/>
</dbReference>
<evidence type="ECO:0000313" key="6">
    <source>
        <dbReference type="EMBL" id="TCG07295.1"/>
    </source>
</evidence>
<dbReference type="PANTHER" id="PTHR30537">
    <property type="entry name" value="HTH-TYPE TRANSCRIPTIONAL REGULATOR"/>
    <property type="match status" value="1"/>
</dbReference>
<proteinExistence type="inferred from homology"/>